<gene>
    <name evidence="3" type="ORF">D0Y65_006287</name>
</gene>
<comment type="caution">
    <text evidence="3">The sequence shown here is derived from an EMBL/GenBank/DDBJ whole genome shotgun (WGS) entry which is preliminary data.</text>
</comment>
<accession>A0A445L8Y2</accession>
<dbReference type="GO" id="GO:0052742">
    <property type="term" value="F:phosphatidylinositol kinase activity"/>
    <property type="evidence" value="ECO:0007669"/>
    <property type="project" value="InterPro"/>
</dbReference>
<dbReference type="SUPFAM" id="SSF56104">
    <property type="entry name" value="SAICAR synthase-like"/>
    <property type="match status" value="1"/>
</dbReference>
<evidence type="ECO:0000313" key="4">
    <source>
        <dbReference type="Proteomes" id="UP000289340"/>
    </source>
</evidence>
<keyword evidence="4" id="KW-1185">Reference proteome</keyword>
<dbReference type="InterPro" id="IPR027483">
    <property type="entry name" value="PInositol-4-P-4/5-kinase_C_sf"/>
</dbReference>
<dbReference type="EMBL" id="QZWG01000003">
    <property type="protein sequence ID" value="RZC19394.1"/>
    <property type="molecule type" value="Genomic_DNA"/>
</dbReference>
<protein>
    <submittedName>
        <fullName evidence="3">Phosphatidylinositol 4-phosphate 5-kinase 9</fullName>
    </submittedName>
</protein>
<dbReference type="GO" id="GO:0046488">
    <property type="term" value="P:phosphatidylinositol metabolic process"/>
    <property type="evidence" value="ECO:0007669"/>
    <property type="project" value="InterPro"/>
</dbReference>
<organism evidence="3 4">
    <name type="scientific">Glycine soja</name>
    <name type="common">Wild soybean</name>
    <dbReference type="NCBI Taxonomy" id="3848"/>
    <lineage>
        <taxon>Eukaryota</taxon>
        <taxon>Viridiplantae</taxon>
        <taxon>Streptophyta</taxon>
        <taxon>Embryophyta</taxon>
        <taxon>Tracheophyta</taxon>
        <taxon>Spermatophyta</taxon>
        <taxon>Magnoliopsida</taxon>
        <taxon>eudicotyledons</taxon>
        <taxon>Gunneridae</taxon>
        <taxon>Pentapetalae</taxon>
        <taxon>rosids</taxon>
        <taxon>fabids</taxon>
        <taxon>Fabales</taxon>
        <taxon>Fabaceae</taxon>
        <taxon>Papilionoideae</taxon>
        <taxon>50 kb inversion clade</taxon>
        <taxon>NPAAA clade</taxon>
        <taxon>indigoferoid/millettioid clade</taxon>
        <taxon>Phaseoleae</taxon>
        <taxon>Glycine</taxon>
        <taxon>Glycine subgen. Soja</taxon>
    </lineage>
</organism>
<dbReference type="Gene3D" id="3.30.810.10">
    <property type="entry name" value="2-Layer Sandwich"/>
    <property type="match status" value="1"/>
</dbReference>
<dbReference type="Proteomes" id="UP000289340">
    <property type="component" value="Chromosome 3"/>
</dbReference>
<dbReference type="Pfam" id="PF01504">
    <property type="entry name" value="PIP5K"/>
    <property type="match status" value="1"/>
</dbReference>
<keyword evidence="1 3" id="KW-0418">Kinase</keyword>
<keyword evidence="1 3" id="KW-0808">Transferase</keyword>
<name>A0A445L8Y2_GLYSO</name>
<evidence type="ECO:0000259" key="2">
    <source>
        <dbReference type="Pfam" id="PF01504"/>
    </source>
</evidence>
<proteinExistence type="predicted"/>
<feature type="domain" description="PIPK" evidence="2">
    <location>
        <begin position="76"/>
        <end position="118"/>
    </location>
</feature>
<sequence length="162" mass="18793">MLIIFQLKYECLNFIFVCSKTLQYTCCICICYFTGYEAPNLRKNGCRYVFAGAIFMYERSQTYSSYCRDHQVHNGGNLLEAIEIDSKFLELQQIMDYSLLLGVHYRAPQQLHPYNQSRNADGLAILAEEGGYLIRKLIICDLPLYGKPNEITKPYRMMHSGK</sequence>
<dbReference type="InterPro" id="IPR002498">
    <property type="entry name" value="PInositol-4-P-4/5-kinase_core"/>
</dbReference>
<reference evidence="3 4" key="1">
    <citation type="submission" date="2018-09" db="EMBL/GenBank/DDBJ databases">
        <title>A high-quality reference genome of wild soybean provides a powerful tool to mine soybean genomes.</title>
        <authorList>
            <person name="Xie M."/>
            <person name="Chung C.Y.L."/>
            <person name="Li M.-W."/>
            <person name="Wong F.-L."/>
            <person name="Chan T.-F."/>
            <person name="Lam H.-M."/>
        </authorList>
    </citation>
    <scope>NUCLEOTIDE SEQUENCE [LARGE SCALE GENOMIC DNA]</scope>
    <source>
        <strain evidence="4">cv. W05</strain>
        <tissue evidence="3">Hypocotyl of etiolated seedlings</tissue>
    </source>
</reference>
<evidence type="ECO:0000256" key="1">
    <source>
        <dbReference type="ARBA" id="ARBA00022777"/>
    </source>
</evidence>
<dbReference type="AlphaFoldDB" id="A0A445L8Y2"/>
<evidence type="ECO:0000313" key="3">
    <source>
        <dbReference type="EMBL" id="RZC19394.1"/>
    </source>
</evidence>